<proteinExistence type="inferred from homology"/>
<gene>
    <name evidence="4" type="ORF">R5R35_006986</name>
    <name evidence="3" type="ORF">R5R35_010048</name>
</gene>
<accession>A0AAN9VBW9</accession>
<dbReference type="GO" id="GO:0010257">
    <property type="term" value="P:NADH dehydrogenase complex assembly"/>
    <property type="evidence" value="ECO:0007669"/>
    <property type="project" value="TreeGrafter"/>
</dbReference>
<dbReference type="InterPro" id="IPR039131">
    <property type="entry name" value="NDUFAF1"/>
</dbReference>
<keyword evidence="5" id="KW-1185">Reference proteome</keyword>
<dbReference type="EMBL" id="JAZDUA010000025">
    <property type="protein sequence ID" value="KAK7872357.1"/>
    <property type="molecule type" value="Genomic_DNA"/>
</dbReference>
<protein>
    <recommendedName>
        <fullName evidence="2">NADH:ubiquinone oxidoreductase intermediate-associated protein 30 domain-containing protein</fullName>
    </recommendedName>
</protein>
<dbReference type="GO" id="GO:0051082">
    <property type="term" value="F:unfolded protein binding"/>
    <property type="evidence" value="ECO:0007669"/>
    <property type="project" value="TreeGrafter"/>
</dbReference>
<dbReference type="PANTHER" id="PTHR13194">
    <property type="entry name" value="COMPLEX I INTERMEDIATE-ASSOCIATED PROTEIN 30"/>
    <property type="match status" value="1"/>
</dbReference>
<dbReference type="Pfam" id="PF08547">
    <property type="entry name" value="CIA30"/>
    <property type="match status" value="1"/>
</dbReference>
<evidence type="ECO:0000313" key="5">
    <source>
        <dbReference type="Proteomes" id="UP001378592"/>
    </source>
</evidence>
<dbReference type="InterPro" id="IPR008979">
    <property type="entry name" value="Galactose-bd-like_sf"/>
</dbReference>
<dbReference type="SUPFAM" id="SSF49785">
    <property type="entry name" value="Galactose-binding domain-like"/>
    <property type="match status" value="1"/>
</dbReference>
<organism evidence="3 5">
    <name type="scientific">Gryllus longicercus</name>
    <dbReference type="NCBI Taxonomy" id="2509291"/>
    <lineage>
        <taxon>Eukaryota</taxon>
        <taxon>Metazoa</taxon>
        <taxon>Ecdysozoa</taxon>
        <taxon>Arthropoda</taxon>
        <taxon>Hexapoda</taxon>
        <taxon>Insecta</taxon>
        <taxon>Pterygota</taxon>
        <taxon>Neoptera</taxon>
        <taxon>Polyneoptera</taxon>
        <taxon>Orthoptera</taxon>
        <taxon>Ensifera</taxon>
        <taxon>Gryllidea</taxon>
        <taxon>Grylloidea</taxon>
        <taxon>Gryllidae</taxon>
        <taxon>Gryllinae</taxon>
        <taxon>Gryllus</taxon>
    </lineage>
</organism>
<comment type="similarity">
    <text evidence="1">Belongs to the CIA30 family.</text>
</comment>
<dbReference type="AlphaFoldDB" id="A0AAN9VBW9"/>
<reference evidence="3 5" key="1">
    <citation type="submission" date="2024-03" db="EMBL/GenBank/DDBJ databases">
        <title>The genome assembly and annotation of the cricket Gryllus longicercus Weissman &amp; Gray.</title>
        <authorList>
            <person name="Szrajer S."/>
            <person name="Gray D."/>
            <person name="Ylla G."/>
        </authorList>
    </citation>
    <scope>NUCLEOTIDE SEQUENCE [LARGE SCALE GENOMIC DNA]</scope>
    <source>
        <strain evidence="3">DAG 2021-001</strain>
        <tissue evidence="3">Whole body minus gut</tissue>
    </source>
</reference>
<dbReference type="PANTHER" id="PTHR13194:SF19">
    <property type="entry name" value="NAD(P)-BINDING ROSSMANN-FOLD SUPERFAMILY PROTEIN"/>
    <property type="match status" value="1"/>
</dbReference>
<sequence length="216" mass="24482">MFSSNVYCSNLESGNSESLELSRARNETTLFDFTRLHSVDDWMEQSDTVREVGKSKAVLVLQKTKVFQRAVFFFLLNPQPNGAGFAGVRISTSLDLHHYENIALKVRRQGNVPGYKIILRHKGLNDEPHPTYEQFFMVALNEFQVVNLPLADFKPFYRGRPLNESEVGSLDTRNITSFGVQVYGGVYLPVKQSGPSTLEVDWIKATNTNQQFVTLI</sequence>
<dbReference type="Proteomes" id="UP001378592">
    <property type="component" value="Unassembled WGS sequence"/>
</dbReference>
<evidence type="ECO:0000256" key="1">
    <source>
        <dbReference type="ARBA" id="ARBA00007884"/>
    </source>
</evidence>
<evidence type="ECO:0000259" key="2">
    <source>
        <dbReference type="Pfam" id="PF08547"/>
    </source>
</evidence>
<dbReference type="EMBL" id="JAZDUA010000382">
    <property type="protein sequence ID" value="KAK7793425.1"/>
    <property type="molecule type" value="Genomic_DNA"/>
</dbReference>
<comment type="caution">
    <text evidence="3">The sequence shown here is derived from an EMBL/GenBank/DDBJ whole genome shotgun (WGS) entry which is preliminary data.</text>
</comment>
<evidence type="ECO:0000313" key="4">
    <source>
        <dbReference type="EMBL" id="KAK7872357.1"/>
    </source>
</evidence>
<name>A0AAN9VBW9_9ORTH</name>
<evidence type="ECO:0000313" key="3">
    <source>
        <dbReference type="EMBL" id="KAK7793425.1"/>
    </source>
</evidence>
<feature type="domain" description="NADH:ubiquinone oxidoreductase intermediate-associated protein 30" evidence="2">
    <location>
        <begin position="31"/>
        <end position="200"/>
    </location>
</feature>
<dbReference type="InterPro" id="IPR013857">
    <property type="entry name" value="NADH-UbQ_OxRdtase-assoc_prot30"/>
</dbReference>